<dbReference type="NCBIfam" id="NF004162">
    <property type="entry name" value="PRK05627.1-5"/>
    <property type="match status" value="1"/>
</dbReference>
<dbReference type="RefSeq" id="WP_244679912.1">
    <property type="nucleotide sequence ID" value="NZ_JALIRM010000001.1"/>
</dbReference>
<comment type="similarity">
    <text evidence="14">Belongs to the ribF family.</text>
</comment>
<evidence type="ECO:0000256" key="2">
    <source>
        <dbReference type="ARBA" id="ARBA00005201"/>
    </source>
</evidence>
<evidence type="ECO:0000256" key="5">
    <source>
        <dbReference type="ARBA" id="ARBA00022679"/>
    </source>
</evidence>
<dbReference type="Gene3D" id="3.40.50.620">
    <property type="entry name" value="HUPs"/>
    <property type="match status" value="1"/>
</dbReference>
<sequence>MKVIMINHPHQLSKKDFSPMVIALGFFDGVHKGHQTVISTARKIAIDNKWKSAVMTFDPHPSVVLGKERKTVQYITPLEDKIDLISTLGIDFLFVVRFTSAFSSLEPETFINEYLINLNAKHVVAGFDYTYGRFGKGTMETMPIHGKGNFDVTTVSKLEEHNEKVSSTKIRSLLHGGDMCGAQKLLGRFYITKGTIIHGEKRGRTIGFPTANIQLESDYLIPKTGVYAVRFFVAGKWYNGVCNIGYKPTFTAPGETRLSVEVHILDFDQSIYGEKVKVEWHIHIRDEKKFNGIEELKTQISKDVQTTIAYFDNMNN</sequence>
<reference evidence="16 17" key="1">
    <citation type="submission" date="2023-07" db="EMBL/GenBank/DDBJ databases">
        <title>Genomic Encyclopedia of Type Strains, Phase IV (KMG-IV): sequencing the most valuable type-strain genomes for metagenomic binning, comparative biology and taxonomic classification.</title>
        <authorList>
            <person name="Goeker M."/>
        </authorList>
    </citation>
    <scope>NUCLEOTIDE SEQUENCE [LARGE SCALE GENOMIC DNA]</scope>
    <source>
        <strain evidence="16 17">DSM 27848</strain>
    </source>
</reference>
<dbReference type="NCBIfam" id="NF004160">
    <property type="entry name" value="PRK05627.1-3"/>
    <property type="match status" value="1"/>
</dbReference>
<dbReference type="PANTHER" id="PTHR22749">
    <property type="entry name" value="RIBOFLAVIN KINASE/FMN ADENYLYLTRANSFERASE"/>
    <property type="match status" value="1"/>
</dbReference>
<dbReference type="PANTHER" id="PTHR22749:SF6">
    <property type="entry name" value="RIBOFLAVIN KINASE"/>
    <property type="match status" value="1"/>
</dbReference>
<dbReference type="InterPro" id="IPR015865">
    <property type="entry name" value="Riboflavin_kinase_bac/euk"/>
</dbReference>
<dbReference type="InterPro" id="IPR015864">
    <property type="entry name" value="FAD_synthase"/>
</dbReference>
<evidence type="ECO:0000256" key="8">
    <source>
        <dbReference type="ARBA" id="ARBA00022777"/>
    </source>
</evidence>
<evidence type="ECO:0000256" key="11">
    <source>
        <dbReference type="ARBA" id="ARBA00023268"/>
    </source>
</evidence>
<dbReference type="EC" id="2.7.7.2" evidence="14"/>
<dbReference type="InterPro" id="IPR002606">
    <property type="entry name" value="Riboflavin_kinase_bac"/>
</dbReference>
<dbReference type="SUPFAM" id="SSF52374">
    <property type="entry name" value="Nucleotidylyl transferase"/>
    <property type="match status" value="1"/>
</dbReference>
<evidence type="ECO:0000256" key="3">
    <source>
        <dbReference type="ARBA" id="ARBA00022630"/>
    </source>
</evidence>
<comment type="catalytic activity">
    <reaction evidence="13 14">
        <text>FMN + ATP + H(+) = FAD + diphosphate</text>
        <dbReference type="Rhea" id="RHEA:17237"/>
        <dbReference type="ChEBI" id="CHEBI:15378"/>
        <dbReference type="ChEBI" id="CHEBI:30616"/>
        <dbReference type="ChEBI" id="CHEBI:33019"/>
        <dbReference type="ChEBI" id="CHEBI:57692"/>
        <dbReference type="ChEBI" id="CHEBI:58210"/>
        <dbReference type="EC" id="2.7.7.2"/>
    </reaction>
</comment>
<dbReference type="GO" id="GO:0003919">
    <property type="term" value="F:FMN adenylyltransferase activity"/>
    <property type="evidence" value="ECO:0007669"/>
    <property type="project" value="UniProtKB-EC"/>
</dbReference>
<comment type="caution">
    <text evidence="16">The sequence shown here is derived from an EMBL/GenBank/DDBJ whole genome shotgun (WGS) entry which is preliminary data.</text>
</comment>
<comment type="pathway">
    <text evidence="1 14">Cofactor biosynthesis; FAD biosynthesis; FAD from FMN: step 1/1.</text>
</comment>
<comment type="catalytic activity">
    <reaction evidence="12 14">
        <text>riboflavin + ATP = FMN + ADP + H(+)</text>
        <dbReference type="Rhea" id="RHEA:14357"/>
        <dbReference type="ChEBI" id="CHEBI:15378"/>
        <dbReference type="ChEBI" id="CHEBI:30616"/>
        <dbReference type="ChEBI" id="CHEBI:57986"/>
        <dbReference type="ChEBI" id="CHEBI:58210"/>
        <dbReference type="ChEBI" id="CHEBI:456216"/>
        <dbReference type="EC" id="2.7.1.26"/>
    </reaction>
</comment>
<dbReference type="Gene3D" id="2.40.30.30">
    <property type="entry name" value="Riboflavin kinase-like"/>
    <property type="match status" value="1"/>
</dbReference>
<keyword evidence="6 14" id="KW-0548">Nucleotidyltransferase</keyword>
<dbReference type="NCBIfam" id="TIGR00083">
    <property type="entry name" value="ribF"/>
    <property type="match status" value="1"/>
</dbReference>
<evidence type="ECO:0000256" key="1">
    <source>
        <dbReference type="ARBA" id="ARBA00004726"/>
    </source>
</evidence>
<evidence type="ECO:0000313" key="16">
    <source>
        <dbReference type="EMBL" id="MDQ0341679.1"/>
    </source>
</evidence>
<keyword evidence="17" id="KW-1185">Reference proteome</keyword>
<dbReference type="Pfam" id="PF06574">
    <property type="entry name" value="FAD_syn"/>
    <property type="match status" value="1"/>
</dbReference>
<gene>
    <name evidence="16" type="ORF">J2S14_000472</name>
</gene>
<keyword evidence="4 14" id="KW-0288">FMN</keyword>
<dbReference type="NCBIfam" id="TIGR00125">
    <property type="entry name" value="cyt_tran_rel"/>
    <property type="match status" value="1"/>
</dbReference>
<dbReference type="CDD" id="cd02064">
    <property type="entry name" value="FAD_synthetase_N"/>
    <property type="match status" value="1"/>
</dbReference>
<evidence type="ECO:0000256" key="4">
    <source>
        <dbReference type="ARBA" id="ARBA00022643"/>
    </source>
</evidence>
<evidence type="ECO:0000256" key="9">
    <source>
        <dbReference type="ARBA" id="ARBA00022827"/>
    </source>
</evidence>
<dbReference type="InterPro" id="IPR023465">
    <property type="entry name" value="Riboflavin_kinase_dom_sf"/>
</dbReference>
<keyword evidence="9 14" id="KW-0274">FAD</keyword>
<keyword evidence="11" id="KW-0511">Multifunctional enzyme</keyword>
<dbReference type="NCBIfam" id="NF004161">
    <property type="entry name" value="PRK05627.1-4"/>
    <property type="match status" value="1"/>
</dbReference>
<evidence type="ECO:0000256" key="7">
    <source>
        <dbReference type="ARBA" id="ARBA00022741"/>
    </source>
</evidence>
<organism evidence="16 17">
    <name type="scientific">Lederbergia wuyishanensis</name>
    <dbReference type="NCBI Taxonomy" id="1347903"/>
    <lineage>
        <taxon>Bacteria</taxon>
        <taxon>Bacillati</taxon>
        <taxon>Bacillota</taxon>
        <taxon>Bacilli</taxon>
        <taxon>Bacillales</taxon>
        <taxon>Bacillaceae</taxon>
        <taxon>Lederbergia</taxon>
    </lineage>
</organism>
<dbReference type="SUPFAM" id="SSF82114">
    <property type="entry name" value="Riboflavin kinase-like"/>
    <property type="match status" value="1"/>
</dbReference>
<feature type="domain" description="Riboflavin kinase" evidence="15">
    <location>
        <begin position="185"/>
        <end position="312"/>
    </location>
</feature>
<protein>
    <recommendedName>
        <fullName evidence="14">Riboflavin biosynthesis protein</fullName>
    </recommendedName>
    <domain>
        <recommendedName>
            <fullName evidence="14">Riboflavin kinase</fullName>
            <ecNumber evidence="14">2.7.1.26</ecNumber>
        </recommendedName>
        <alternativeName>
            <fullName evidence="14">Flavokinase</fullName>
        </alternativeName>
    </domain>
    <domain>
        <recommendedName>
            <fullName evidence="14">FMN adenylyltransferase</fullName>
            <ecNumber evidence="14">2.7.7.2</ecNumber>
        </recommendedName>
        <alternativeName>
            <fullName evidence="14">FAD pyrophosphorylase</fullName>
        </alternativeName>
        <alternativeName>
            <fullName evidence="14">FAD synthase</fullName>
        </alternativeName>
    </domain>
</protein>
<dbReference type="EC" id="2.7.1.26" evidence="14"/>
<dbReference type="PIRSF" id="PIRSF004491">
    <property type="entry name" value="FAD_Synth"/>
    <property type="match status" value="1"/>
</dbReference>
<evidence type="ECO:0000256" key="13">
    <source>
        <dbReference type="ARBA" id="ARBA00049494"/>
    </source>
</evidence>
<evidence type="ECO:0000256" key="6">
    <source>
        <dbReference type="ARBA" id="ARBA00022695"/>
    </source>
</evidence>
<keyword evidence="5 14" id="KW-0808">Transferase</keyword>
<keyword evidence="7 14" id="KW-0547">Nucleotide-binding</keyword>
<dbReference type="Pfam" id="PF01687">
    <property type="entry name" value="Flavokinase"/>
    <property type="match status" value="1"/>
</dbReference>
<evidence type="ECO:0000256" key="10">
    <source>
        <dbReference type="ARBA" id="ARBA00022840"/>
    </source>
</evidence>
<dbReference type="InterPro" id="IPR004821">
    <property type="entry name" value="Cyt_trans-like"/>
</dbReference>
<accession>A0ABU0CZU8</accession>
<keyword evidence="10 14" id="KW-0067">ATP-binding</keyword>
<evidence type="ECO:0000259" key="15">
    <source>
        <dbReference type="SMART" id="SM00904"/>
    </source>
</evidence>
<keyword evidence="8 14" id="KW-0418">Kinase</keyword>
<dbReference type="GO" id="GO:0008531">
    <property type="term" value="F:riboflavin kinase activity"/>
    <property type="evidence" value="ECO:0007669"/>
    <property type="project" value="UniProtKB-EC"/>
</dbReference>
<keyword evidence="3 14" id="KW-0285">Flavoprotein</keyword>
<dbReference type="InterPro" id="IPR014729">
    <property type="entry name" value="Rossmann-like_a/b/a_fold"/>
</dbReference>
<proteinExistence type="inferred from homology"/>
<comment type="pathway">
    <text evidence="2 14">Cofactor biosynthesis; FMN biosynthesis; FMN from riboflavin (ATP route): step 1/1.</text>
</comment>
<evidence type="ECO:0000313" key="17">
    <source>
        <dbReference type="Proteomes" id="UP001232343"/>
    </source>
</evidence>
<dbReference type="InterPro" id="IPR023468">
    <property type="entry name" value="Riboflavin_kinase"/>
</dbReference>
<name>A0ABU0CZU8_9BACI</name>
<dbReference type="EMBL" id="JAUSUO010000001">
    <property type="protein sequence ID" value="MDQ0341679.1"/>
    <property type="molecule type" value="Genomic_DNA"/>
</dbReference>
<evidence type="ECO:0000256" key="12">
    <source>
        <dbReference type="ARBA" id="ARBA00047880"/>
    </source>
</evidence>
<dbReference type="Proteomes" id="UP001232343">
    <property type="component" value="Unassembled WGS sequence"/>
</dbReference>
<evidence type="ECO:0000256" key="14">
    <source>
        <dbReference type="PIRNR" id="PIRNR004491"/>
    </source>
</evidence>
<dbReference type="SMART" id="SM00904">
    <property type="entry name" value="Flavokinase"/>
    <property type="match status" value="1"/>
</dbReference>